<accession>A0AAV3M3C0</accession>
<sequence length="148" mass="16310">MIAKVSQLPDDKVIDGNDEIDVSAWAYFISVNQVTSETIGTEIKFDSKTETETVTTTRETVISINAFGKNAYQLLETFETSLSTAFAQQLFKDIGAGIVRQSPIRNLPTAIAGGKEHRAQIDLTLSHNHRIETPLNRGESVTISIKKD</sequence>
<name>A0AAV3M3C0_9GAMM</name>
<dbReference type="EMBL" id="JALD01000057">
    <property type="protein sequence ID" value="EUD10114.1"/>
    <property type="molecule type" value="Genomic_DNA"/>
</dbReference>
<feature type="domain" description="Phage neck terminator protein gp12-like" evidence="1">
    <location>
        <begin position="28"/>
        <end position="144"/>
    </location>
</feature>
<evidence type="ECO:0000313" key="3">
    <source>
        <dbReference type="Proteomes" id="UP000022311"/>
    </source>
</evidence>
<proteinExistence type="predicted"/>
<comment type="caution">
    <text evidence="2">The sequence shown here is derived from an EMBL/GenBank/DDBJ whole genome shotgun (WGS) entry which is preliminary data.</text>
</comment>
<dbReference type="NCBIfam" id="NF047498">
    <property type="entry name" value="LIC_12616_fam"/>
    <property type="match status" value="1"/>
</dbReference>
<gene>
    <name evidence="2" type="ORF">HMPREF1563_2909</name>
</gene>
<protein>
    <recommendedName>
        <fullName evidence="1">Phage neck terminator protein gp12-like domain-containing protein</fullName>
    </recommendedName>
</protein>
<dbReference type="AlphaFoldDB" id="A0AAV3M3C0"/>
<reference evidence="2 3" key="1">
    <citation type="submission" date="2014-01" db="EMBL/GenBank/DDBJ databases">
        <authorList>
            <person name="Durkin A.S."/>
            <person name="McCorrison J."/>
            <person name="Torralba M."/>
            <person name="Gillis M."/>
            <person name="Haft D.H."/>
            <person name="Methe B."/>
            <person name="Sutton G."/>
            <person name="Nelson K.E."/>
        </authorList>
    </citation>
    <scope>NUCLEOTIDE SEQUENCE [LARGE SCALE GENOMIC DNA]</scope>
    <source>
        <strain evidence="2 3">205/92</strain>
    </source>
</reference>
<evidence type="ECO:0000313" key="2">
    <source>
        <dbReference type="EMBL" id="EUD10114.1"/>
    </source>
</evidence>
<organism evidence="2 3">
    <name type="scientific">Providencia alcalifaciens 205/92</name>
    <dbReference type="NCBI Taxonomy" id="1256988"/>
    <lineage>
        <taxon>Bacteria</taxon>
        <taxon>Pseudomonadati</taxon>
        <taxon>Pseudomonadota</taxon>
        <taxon>Gammaproteobacteria</taxon>
        <taxon>Enterobacterales</taxon>
        <taxon>Morganellaceae</taxon>
        <taxon>Providencia</taxon>
    </lineage>
</organism>
<dbReference type="Proteomes" id="UP000022311">
    <property type="component" value="Unassembled WGS sequence"/>
</dbReference>
<dbReference type="Pfam" id="PF23961">
    <property type="entry name" value="Phage_tail_terminator_9"/>
    <property type="match status" value="1"/>
</dbReference>
<dbReference type="InterPro" id="IPR057087">
    <property type="entry name" value="Gp12-like"/>
</dbReference>
<evidence type="ECO:0000259" key="1">
    <source>
        <dbReference type="Pfam" id="PF23961"/>
    </source>
</evidence>